<dbReference type="Proteomes" id="UP000289411">
    <property type="component" value="Unassembled WGS sequence"/>
</dbReference>
<gene>
    <name evidence="1" type="ORF">D3272_07610</name>
</gene>
<evidence type="ECO:0000313" key="2">
    <source>
        <dbReference type="Proteomes" id="UP000289411"/>
    </source>
</evidence>
<reference evidence="1 2" key="2">
    <citation type="submission" date="2019-02" db="EMBL/GenBank/DDBJ databases">
        <title>'Lichenibacterium ramalinii' gen. nov. sp. nov., 'Lichenibacterium minor' gen. nov. sp. nov.</title>
        <authorList>
            <person name="Pankratov T."/>
        </authorList>
    </citation>
    <scope>NUCLEOTIDE SEQUENCE [LARGE SCALE GENOMIC DNA]</scope>
    <source>
        <strain evidence="1 2">RmlP001</strain>
    </source>
</reference>
<accession>A0A4Q2REQ0</accession>
<sequence length="698" mass="73621">MVAAMVRPSLRRIALLAGLLACRTPVGPGPALAFTHAEALAPMTVTLVRSDAADCGADCPEWLALTGKIGFETPAILATALARLRGRRVPVLLDSPGGESTAGLAMGRMIRAGKLETVVASTLLTECGAGDAACSSRLRTGLHPGHVGASTPPACASACVFVLAGGTARVVPYDAYVGVHQAMRVETFRPVMNTFRILKRRIGGRVMEVSRTLVASRPLPTRIVRSAAPASLYSAFDRYLLGMGVDESIMPLMRATPPSGIHWMSRSEMIATRIATDATGAAVLLADEAASRAAVEAAAGARRAAQAEAAALRPVQAPAALTLEDGRRRTGVVTWRIDATSRDVPVLIGDWRVPERHLGGSVEIVPEVGSGAASSFDLSARITATAAPDAAVVVNLRPPRICDLSLCLSEFGDGPVQDGPAALFHVVRNWRDDFLTQMHKRDWLVFDVQTDDGLGRIALTLSSLDNHAIDLWETLCCGFAAAGEPWTAPATLLPALPNPRQPFLVSGFGPVIPVADGAEPAVRSLAAAALYDVQPARFASEPERLRGSAVWTPIAASGRPRRPDEPVLLGDVDVPAAKLHLRLRVRTSAVGVSARLSVEIHATSADDALFGPPERLTVITPFDRNRHPLLLAASVVGLRWEGGYEVTFDIPETGPIAGALQLAFEDADQRRITVAVPFDPATAALLQAAARRDDPGSS</sequence>
<reference evidence="1 2" key="1">
    <citation type="submission" date="2018-09" db="EMBL/GenBank/DDBJ databases">
        <authorList>
            <person name="Grouzdev D.S."/>
            <person name="Krutkina M.S."/>
        </authorList>
    </citation>
    <scope>NUCLEOTIDE SEQUENCE [LARGE SCALE GENOMIC DNA]</scope>
    <source>
        <strain evidence="1 2">RmlP001</strain>
    </source>
</reference>
<protein>
    <submittedName>
        <fullName evidence="1">Uncharacterized protein</fullName>
    </submittedName>
</protein>
<proteinExistence type="predicted"/>
<dbReference type="SUPFAM" id="SSF52096">
    <property type="entry name" value="ClpP/crotonase"/>
    <property type="match status" value="1"/>
</dbReference>
<evidence type="ECO:0000313" key="1">
    <source>
        <dbReference type="EMBL" id="RYB06050.1"/>
    </source>
</evidence>
<dbReference type="Gene3D" id="3.90.226.10">
    <property type="entry name" value="2-enoyl-CoA Hydratase, Chain A, domain 1"/>
    <property type="match status" value="1"/>
</dbReference>
<dbReference type="AlphaFoldDB" id="A0A4Q2REQ0"/>
<keyword evidence="2" id="KW-1185">Reference proteome</keyword>
<organism evidence="1 2">
    <name type="scientific">Lichenibacterium ramalinae</name>
    <dbReference type="NCBI Taxonomy" id="2316527"/>
    <lineage>
        <taxon>Bacteria</taxon>
        <taxon>Pseudomonadati</taxon>
        <taxon>Pseudomonadota</taxon>
        <taxon>Alphaproteobacteria</taxon>
        <taxon>Hyphomicrobiales</taxon>
        <taxon>Lichenihabitantaceae</taxon>
        <taxon>Lichenibacterium</taxon>
    </lineage>
</organism>
<name>A0A4Q2REQ0_9HYPH</name>
<comment type="caution">
    <text evidence="1">The sequence shown here is derived from an EMBL/GenBank/DDBJ whole genome shotgun (WGS) entry which is preliminary data.</text>
</comment>
<dbReference type="InterPro" id="IPR029045">
    <property type="entry name" value="ClpP/crotonase-like_dom_sf"/>
</dbReference>
<dbReference type="EMBL" id="QYBC01000005">
    <property type="protein sequence ID" value="RYB06050.1"/>
    <property type="molecule type" value="Genomic_DNA"/>
</dbReference>